<dbReference type="PANTHER" id="PTHR47314:SF1">
    <property type="entry name" value="MALTOSE_MALTODEXTRIN TRANSPORT SYSTEM PERMEASE PROTEIN MALF"/>
    <property type="match status" value="1"/>
</dbReference>
<evidence type="ECO:0000256" key="2">
    <source>
        <dbReference type="ARBA" id="ARBA00009047"/>
    </source>
</evidence>
<accession>A0A174HGP3</accession>
<organism evidence="12 13">
    <name type="scientific">Fusicatenibacter saccharivorans</name>
    <dbReference type="NCBI Taxonomy" id="1150298"/>
    <lineage>
        <taxon>Bacteria</taxon>
        <taxon>Bacillati</taxon>
        <taxon>Bacillota</taxon>
        <taxon>Clostridia</taxon>
        <taxon>Lachnospirales</taxon>
        <taxon>Lachnospiraceae</taxon>
        <taxon>Fusicatenibacter</taxon>
    </lineage>
</organism>
<dbReference type="CDD" id="cd06261">
    <property type="entry name" value="TM_PBP2"/>
    <property type="match status" value="1"/>
</dbReference>
<evidence type="ECO:0000259" key="11">
    <source>
        <dbReference type="PROSITE" id="PS50928"/>
    </source>
</evidence>
<feature type="transmembrane region" description="Helical" evidence="9">
    <location>
        <begin position="111"/>
        <end position="131"/>
    </location>
</feature>
<dbReference type="GO" id="GO:1990060">
    <property type="term" value="C:maltose transport complex"/>
    <property type="evidence" value="ECO:0007669"/>
    <property type="project" value="TreeGrafter"/>
</dbReference>
<evidence type="ECO:0000256" key="8">
    <source>
        <dbReference type="ARBA" id="ARBA00023136"/>
    </source>
</evidence>
<sequence length="304" mass="33773">MHKNKKKTNIAYAFIAPALISISIFTVLPIVYTIFISFTNYNMYHLDDFSVVGITNYLDVIRGSISEVFFPVLGWTLVFAALSTVGSYLIGMGLAVLLNNPHMREAKIYKSLLIVPWALPATIAILAWQGLLNEQYGGINNLLHMVGISGIPWMTNVFWARFGIIIVNLWLGFPYMLNVCLGGLQSIEPTFYEAARIDGATKWQCFREITFPVITRLSIPLIVSTFASNFNNFGNIYMITQGGPARPGSQFAGSTDILASTIYKMTTWSNRYELSATLSVISFLIVGTLTLINLNMSGAFKEVD</sequence>
<comment type="function">
    <text evidence="10">Part of the ABC transporter complex MalEFGK involved in maltose/maltodextrin import. Probably responsible for the translocation of the substrate across the membrane.</text>
</comment>
<dbReference type="Gene3D" id="1.20.58.370">
    <property type="entry name" value="MalF N-terminal region-like"/>
    <property type="match status" value="1"/>
</dbReference>
<evidence type="ECO:0000256" key="4">
    <source>
        <dbReference type="ARBA" id="ARBA00022475"/>
    </source>
</evidence>
<comment type="similarity">
    <text evidence="2 10">Belongs to the binding-protein-dependent transport system permease family. MalFG subfamily.</text>
</comment>
<comment type="caution">
    <text evidence="10">Lacks conserved residue(s) required for the propagation of feature annotation.</text>
</comment>
<evidence type="ECO:0000256" key="9">
    <source>
        <dbReference type="RuleBase" id="RU363032"/>
    </source>
</evidence>
<dbReference type="InterPro" id="IPR035906">
    <property type="entry name" value="MetI-like_sf"/>
</dbReference>
<protein>
    <recommendedName>
        <fullName evidence="10">Maltose/maltodextrin transport system permease protein</fullName>
    </recommendedName>
</protein>
<keyword evidence="4 10" id="KW-1003">Cell membrane</keyword>
<keyword evidence="5 10" id="KW-0762">Sugar transport</keyword>
<dbReference type="Pfam" id="PF00528">
    <property type="entry name" value="BPD_transp_1"/>
    <property type="match status" value="1"/>
</dbReference>
<dbReference type="SUPFAM" id="SSF160964">
    <property type="entry name" value="MalF N-terminal region-like"/>
    <property type="match status" value="1"/>
</dbReference>
<dbReference type="InterPro" id="IPR000515">
    <property type="entry name" value="MetI-like"/>
</dbReference>
<evidence type="ECO:0000256" key="5">
    <source>
        <dbReference type="ARBA" id="ARBA00022597"/>
    </source>
</evidence>
<feature type="transmembrane region" description="Helical" evidence="9">
    <location>
        <begin position="151"/>
        <end position="171"/>
    </location>
</feature>
<feature type="transmembrane region" description="Helical" evidence="9">
    <location>
        <begin position="274"/>
        <end position="294"/>
    </location>
</feature>
<proteinExistence type="inferred from homology"/>
<dbReference type="EMBL" id="CZAL01000001">
    <property type="protein sequence ID" value="CUO72318.1"/>
    <property type="molecule type" value="Genomic_DNA"/>
</dbReference>
<dbReference type="AlphaFoldDB" id="A0A174HGP3"/>
<feature type="transmembrane region" description="Helical" evidence="9">
    <location>
        <begin position="12"/>
        <end position="38"/>
    </location>
</feature>
<dbReference type="PANTHER" id="PTHR47314">
    <property type="entry name" value="MALTOSE/MALTODEXTRIN TRANSPORT SYSTEM PERMEASE PROTEIN MALF"/>
    <property type="match status" value="1"/>
</dbReference>
<evidence type="ECO:0000256" key="3">
    <source>
        <dbReference type="ARBA" id="ARBA00022448"/>
    </source>
</evidence>
<evidence type="ECO:0000256" key="6">
    <source>
        <dbReference type="ARBA" id="ARBA00022692"/>
    </source>
</evidence>
<evidence type="ECO:0000256" key="7">
    <source>
        <dbReference type="ARBA" id="ARBA00022989"/>
    </source>
</evidence>
<evidence type="ECO:0000256" key="1">
    <source>
        <dbReference type="ARBA" id="ARBA00004651"/>
    </source>
</evidence>
<feature type="transmembrane region" description="Helical" evidence="9">
    <location>
        <begin position="72"/>
        <end position="99"/>
    </location>
</feature>
<comment type="subcellular location">
    <subcellularLocation>
        <location evidence="1 9">Cell membrane</location>
        <topology evidence="1 9">Multi-pass membrane protein</topology>
    </subcellularLocation>
</comment>
<dbReference type="GO" id="GO:0042956">
    <property type="term" value="P:maltodextrin transmembrane transport"/>
    <property type="evidence" value="ECO:0007669"/>
    <property type="project" value="TreeGrafter"/>
</dbReference>
<reference evidence="12 13" key="1">
    <citation type="submission" date="2015-09" db="EMBL/GenBank/DDBJ databases">
        <authorList>
            <consortium name="Pathogen Informatics"/>
        </authorList>
    </citation>
    <scope>NUCLEOTIDE SEQUENCE [LARGE SCALE GENOMIC DNA]</scope>
    <source>
        <strain evidence="12 13">2789STDY5834885</strain>
    </source>
</reference>
<dbReference type="InterPro" id="IPR035277">
    <property type="entry name" value="MalF_N"/>
</dbReference>
<evidence type="ECO:0000313" key="12">
    <source>
        <dbReference type="EMBL" id="CUO72318.1"/>
    </source>
</evidence>
<dbReference type="Gene3D" id="1.10.3720.10">
    <property type="entry name" value="MetI-like"/>
    <property type="match status" value="1"/>
</dbReference>
<dbReference type="RefSeq" id="WP_055265128.1">
    <property type="nucleotide sequence ID" value="NZ_CZAL01000001.1"/>
</dbReference>
<dbReference type="GO" id="GO:0015423">
    <property type="term" value="F:ABC-type maltose transporter activity"/>
    <property type="evidence" value="ECO:0007669"/>
    <property type="project" value="TreeGrafter"/>
</dbReference>
<keyword evidence="6 9" id="KW-0812">Transmembrane</keyword>
<dbReference type="Proteomes" id="UP000095709">
    <property type="component" value="Unassembled WGS sequence"/>
</dbReference>
<dbReference type="SUPFAM" id="SSF161098">
    <property type="entry name" value="MetI-like"/>
    <property type="match status" value="1"/>
</dbReference>
<evidence type="ECO:0000256" key="10">
    <source>
        <dbReference type="RuleBase" id="RU367050"/>
    </source>
</evidence>
<evidence type="ECO:0000313" key="13">
    <source>
        <dbReference type="Proteomes" id="UP000095709"/>
    </source>
</evidence>
<feature type="domain" description="ABC transmembrane type-1" evidence="11">
    <location>
        <begin position="73"/>
        <end position="293"/>
    </location>
</feature>
<keyword evidence="8 9" id="KW-0472">Membrane</keyword>
<keyword evidence="7 9" id="KW-1133">Transmembrane helix</keyword>
<name>A0A174HGP3_9FIRM</name>
<gene>
    <name evidence="12" type="primary">malF_1</name>
    <name evidence="12" type="ORF">ERS852498_00334</name>
</gene>
<keyword evidence="3 9" id="KW-0813">Transport</keyword>
<dbReference type="PROSITE" id="PS50928">
    <property type="entry name" value="ABC_TM1"/>
    <property type="match status" value="1"/>
</dbReference>